<evidence type="ECO:0000313" key="3">
    <source>
        <dbReference type="Proteomes" id="UP000177050"/>
    </source>
</evidence>
<evidence type="ECO:0000313" key="2">
    <source>
        <dbReference type="EMBL" id="OGK73929.1"/>
    </source>
</evidence>
<accession>A0A1F7L1F6</accession>
<comment type="caution">
    <text evidence="2">The sequence shown here is derived from an EMBL/GenBank/DDBJ whole genome shotgun (WGS) entry which is preliminary data.</text>
</comment>
<keyword evidence="1" id="KW-0175">Coiled coil</keyword>
<protein>
    <submittedName>
        <fullName evidence="2">Uncharacterized protein</fullName>
    </submittedName>
</protein>
<gene>
    <name evidence="2" type="ORF">A3K52_04080</name>
</gene>
<organism evidence="2 3">
    <name type="scientific">Candidatus Roizmanbacteria bacterium RIFOXYD1_FULL_38_12</name>
    <dbReference type="NCBI Taxonomy" id="1802093"/>
    <lineage>
        <taxon>Bacteria</taxon>
        <taxon>Candidatus Roizmaniibacteriota</taxon>
    </lineage>
</organism>
<reference evidence="2 3" key="1">
    <citation type="journal article" date="2016" name="Nat. Commun.">
        <title>Thousands of microbial genomes shed light on interconnected biogeochemical processes in an aquifer system.</title>
        <authorList>
            <person name="Anantharaman K."/>
            <person name="Brown C.T."/>
            <person name="Hug L.A."/>
            <person name="Sharon I."/>
            <person name="Castelle C.J."/>
            <person name="Probst A.J."/>
            <person name="Thomas B.C."/>
            <person name="Singh A."/>
            <person name="Wilkins M.J."/>
            <person name="Karaoz U."/>
            <person name="Brodie E.L."/>
            <person name="Williams K.H."/>
            <person name="Hubbard S.S."/>
            <person name="Banfield J.F."/>
        </authorList>
    </citation>
    <scope>NUCLEOTIDE SEQUENCE [LARGE SCALE GENOMIC DNA]</scope>
</reference>
<sequence>MTDTTTSKESIAIKHIAAALAPEAGRAPILNKEIAALAERQKKLGGKSMFEAELAENEEDTMVNFDQMRRVLDDEKKRVDAETDPGKKADLLKRHDRLMRRYGVYDKLLNNEGFLSMTPEERGEMVNIMVNLPGFCESISLVSGGRLTIDQVKQFVSGKGGVVVTPDERKAINELVATFLSSDKLGKRIAKNLSALSMPAEDAVKASEIENRREKIKNKAEKQKEKDDADKTITTVKGKFTSTDELNKANYWYNRLNAQVAKISDETYRPIKMTQTEVQRCLTRLNADITAYETRYPDINKPPVKGVADVYADRRAKYDSLVNSLSPLTYLDGELTDTSLEQRFQDMKDYSEATTKKGSLDAELVTINQAEREMLQLEGERSQYADKYRRKMDTALSEEMKRYWNEITLTAADRAVQADEAMKAEGKQKEADEKKAREDKAKEMLDKYLKISFLKYKNGKVAGWDDRAIKDFMHKDLLSQSPRKLARGMLERIYRERYSMPVEYGKEIKRMFEDMGLGKGTPPLALRDVLNQLPDTLYDSIAAEKVPDMLGYAWARGYYFDRMKLKKGEAEFLRHAYGPDSGFFDKAIAGREKEIEAAAKMLGEYDLLDGGALSAEKLKAIVGKDWTQGSKRLMKVLAVAGGIGAGVFTLGGGFALNAGQTFNLATQSARVINTLANVGAVPSAALGATSRVSEKGINWVATHATNILRKIP</sequence>
<proteinExistence type="predicted"/>
<dbReference type="EMBL" id="MGBR01000001">
    <property type="protein sequence ID" value="OGK73929.1"/>
    <property type="molecule type" value="Genomic_DNA"/>
</dbReference>
<dbReference type="Proteomes" id="UP000177050">
    <property type="component" value="Unassembled WGS sequence"/>
</dbReference>
<dbReference type="AlphaFoldDB" id="A0A1F7L1F6"/>
<feature type="coiled-coil region" evidence="1">
    <location>
        <begin position="360"/>
        <end position="387"/>
    </location>
</feature>
<evidence type="ECO:0000256" key="1">
    <source>
        <dbReference type="SAM" id="Coils"/>
    </source>
</evidence>
<name>A0A1F7L1F6_9BACT</name>